<comment type="caution">
    <text evidence="1">The sequence shown here is derived from an EMBL/GenBank/DDBJ whole genome shotgun (WGS) entry which is preliminary data.</text>
</comment>
<dbReference type="GO" id="GO:0016020">
    <property type="term" value="C:membrane"/>
    <property type="evidence" value="ECO:0007669"/>
    <property type="project" value="TreeGrafter"/>
</dbReference>
<dbReference type="AlphaFoldDB" id="A0A511THE4"/>
<reference evidence="1 4" key="2">
    <citation type="submission" date="2019-07" db="EMBL/GenBank/DDBJ databases">
        <title>Whole genome shotgun sequence of Myxococcus fulvus NBRC 100333.</title>
        <authorList>
            <person name="Hosoyama A."/>
            <person name="Uohara A."/>
            <person name="Ohji S."/>
            <person name="Ichikawa N."/>
        </authorList>
    </citation>
    <scope>NUCLEOTIDE SEQUENCE [LARGE SCALE GENOMIC DNA]</scope>
    <source>
        <strain evidence="1 4">NBRC 100333</strain>
    </source>
</reference>
<reference evidence="2 3" key="1">
    <citation type="submission" date="2016-10" db="EMBL/GenBank/DDBJ databases">
        <authorList>
            <person name="Varghese N."/>
            <person name="Submissions S."/>
        </authorList>
    </citation>
    <scope>NUCLEOTIDE SEQUENCE [LARGE SCALE GENOMIC DNA]</scope>
    <source>
        <strain evidence="2 3">DSM 16525</strain>
    </source>
</reference>
<name>A0A511THE4_MYXFU</name>
<dbReference type="Proteomes" id="UP000183760">
    <property type="component" value="Unassembled WGS sequence"/>
</dbReference>
<evidence type="ECO:0000313" key="2">
    <source>
        <dbReference type="EMBL" id="SEU41093.1"/>
    </source>
</evidence>
<dbReference type="PANTHER" id="PTHR22753">
    <property type="entry name" value="TRANSMEMBRANE PROTEIN 68"/>
    <property type="match status" value="1"/>
</dbReference>
<dbReference type="CDD" id="cd07987">
    <property type="entry name" value="LPLAT_MGAT-like"/>
    <property type="match status" value="1"/>
</dbReference>
<dbReference type="EMBL" id="BJXR01000073">
    <property type="protein sequence ID" value="GEN13043.1"/>
    <property type="molecule type" value="Genomic_DNA"/>
</dbReference>
<dbReference type="STRING" id="1334629.MFUL124B02_42035"/>
<organism evidence="1 4">
    <name type="scientific">Myxococcus fulvus</name>
    <dbReference type="NCBI Taxonomy" id="33"/>
    <lineage>
        <taxon>Bacteria</taxon>
        <taxon>Pseudomonadati</taxon>
        <taxon>Myxococcota</taxon>
        <taxon>Myxococcia</taxon>
        <taxon>Myxococcales</taxon>
        <taxon>Cystobacterineae</taxon>
        <taxon>Myxococcaceae</taxon>
        <taxon>Myxococcus</taxon>
    </lineage>
</organism>
<dbReference type="EMBL" id="FOIB01000016">
    <property type="protein sequence ID" value="SEU41093.1"/>
    <property type="molecule type" value="Genomic_DNA"/>
</dbReference>
<evidence type="ECO:0000313" key="3">
    <source>
        <dbReference type="Proteomes" id="UP000183760"/>
    </source>
</evidence>
<evidence type="ECO:0000313" key="4">
    <source>
        <dbReference type="Proteomes" id="UP000321514"/>
    </source>
</evidence>
<dbReference type="GO" id="GO:0016746">
    <property type="term" value="F:acyltransferase activity"/>
    <property type="evidence" value="ECO:0007669"/>
    <property type="project" value="UniProtKB-KW"/>
</dbReference>
<keyword evidence="2" id="KW-0012">Acyltransferase</keyword>
<evidence type="ECO:0000313" key="1">
    <source>
        <dbReference type="EMBL" id="GEN13043.1"/>
    </source>
</evidence>
<accession>A0A511THE4</accession>
<protein>
    <submittedName>
        <fullName evidence="2">1-acyl-sn-glycerol-3-phosphate acyltransferase</fullName>
    </submittedName>
</protein>
<dbReference type="Proteomes" id="UP000321514">
    <property type="component" value="Unassembled WGS sequence"/>
</dbReference>
<sequence length="257" mass="28015">MRRAGGLPLATWLGFFKLLQRYHRYEVVNLEPLLQPGAKLIVGYHGRPLALDLCMLTVTLHERLGYLPHGVAHGAFDRIPGMRAVVDGLGFVTGDDARLAQAVARGEHVLLQPGGTREGCRSFRHRYRVSWGERLGYLRLAVRYRLPIVPVGGSGMDDAYLGLNDGHALGRRVGMPARLPLWLGVGATGVWPLSLPFPVKMTQWVGEPLTRHLAPGFDASDRVSMLEAHGEVAGAVQALLDRARGRSPARMAGKAAV</sequence>
<keyword evidence="2" id="KW-0808">Transferase</keyword>
<proteinExistence type="predicted"/>
<dbReference type="OrthoDB" id="5496738at2"/>
<keyword evidence="3" id="KW-1185">Reference proteome</keyword>
<gene>
    <name evidence="1" type="ORF">MFU01_80800</name>
    <name evidence="2" type="ORF">SAMN05443572_11680</name>
</gene>
<dbReference type="RefSeq" id="WP_074959163.1">
    <property type="nucleotide sequence ID" value="NZ_BJXR01000073.1"/>
</dbReference>
<dbReference type="PANTHER" id="PTHR22753:SF14">
    <property type="entry name" value="MONOACYLGLYCEROL_DIACYLGLYCEROL O-ACYLTRANSFERASE"/>
    <property type="match status" value="1"/>
</dbReference>